<dbReference type="Gene3D" id="3.40.50.300">
    <property type="entry name" value="P-loop containing nucleotide triphosphate hydrolases"/>
    <property type="match status" value="2"/>
</dbReference>
<dbReference type="InterPro" id="IPR003593">
    <property type="entry name" value="AAA+_ATPase"/>
</dbReference>
<sequence length="881" mass="98180">MAEETFNMDGIHSMGIVNAMRTGDMFMDMIIAMCIPVVIRTLFSFFSAAKAKELSEKFWAWYNKEEDYESDYHERIISHTVEKDRYDEFEPVDVDSHNEVLIKAITMYLHHLQSVDLKEANITLTGGGSSKQSYYDVGEFEDGDYSYARTLSRYAIVKKPFKGHWHVVGRKYPSEDPNIKLEKLAEDEPFEKLTFLRKDDGTKVPIPEDGLYEVEFMFGENEEQSEEDDEGNDDEDNNRKKKKILRQRREKSYSIRSLGENAMDAFIEEAYVWYIKQIKDSEKDSTRYMFDMKKTSSSPGDEEKKHTFKKYELSDEKTFDSLFFQEKQTIVKLFRHFLDKTGKYAIKGYPQKLGILLHGPPGTGKTSLIKAVAEYTGRHIINIPLARIKTNEELTQLFFGGEYDVEGQYYPQELRFKDVIFVMEDIDAASKVVQRRDGKKTAEVTQTQHVELPSPKCMWQMLVESNNDECKSLVEKLMEKSPRLKKEALSSGTMQSLAKRMTAVPGMTLVGHQEACADPMDAAMGTVESNTIKKISEGAIEVGKGMMKDCESLDEYLCFHAKAMMKMLDMGAAVDKDFENELLGLSPELSDQRTTVTTRPNMISRDVTVSKTGDNVEMDVKNPMSMMDYEGPGLGGMGGMGGMGGGMMGGFGGMGGGGLAFGGKDDDSLGGVGGGGFGGGKKGKFGGLGGLGGLGGFGGGFSMVKDPLNLSGLLNVLDGVVDTPGRILIMTSNHPEKLDPALIRPGRIDKKLMLGYMKGDDVCDMLEHYFQLKLNEIQKTRVRKAIKGDNMTNRPTLNMTPAQVEQLTAEHDSIDDMIGALEKKGAPLQTPFSSIDFKDMAKKMDAKSSSFMTTKDFTEMLKPASEESGGSPVQRSSIQFG</sequence>
<feature type="region of interest" description="Disordered" evidence="2">
    <location>
        <begin position="861"/>
        <end position="881"/>
    </location>
</feature>
<name>A0AAD2CSF0_9STRA</name>
<evidence type="ECO:0000259" key="3">
    <source>
        <dbReference type="SMART" id="SM00382"/>
    </source>
</evidence>
<dbReference type="GO" id="GO:0005524">
    <property type="term" value="F:ATP binding"/>
    <property type="evidence" value="ECO:0007669"/>
    <property type="project" value="InterPro"/>
</dbReference>
<dbReference type="PROSITE" id="PS00674">
    <property type="entry name" value="AAA"/>
    <property type="match status" value="1"/>
</dbReference>
<dbReference type="InterPro" id="IPR027417">
    <property type="entry name" value="P-loop_NTPase"/>
</dbReference>
<dbReference type="InterPro" id="IPR050747">
    <property type="entry name" value="Mitochondrial_chaperone_BCS1"/>
</dbReference>
<reference evidence="4" key="1">
    <citation type="submission" date="2023-08" db="EMBL/GenBank/DDBJ databases">
        <authorList>
            <person name="Audoor S."/>
            <person name="Bilcke G."/>
        </authorList>
    </citation>
    <scope>NUCLEOTIDE SEQUENCE</scope>
</reference>
<dbReference type="InterPro" id="IPR003960">
    <property type="entry name" value="ATPase_AAA_CS"/>
</dbReference>
<keyword evidence="5" id="KW-1185">Reference proteome</keyword>
<dbReference type="Pfam" id="PF00004">
    <property type="entry name" value="AAA"/>
    <property type="match status" value="2"/>
</dbReference>
<evidence type="ECO:0000256" key="2">
    <source>
        <dbReference type="SAM" id="MobiDB-lite"/>
    </source>
</evidence>
<dbReference type="InterPro" id="IPR003959">
    <property type="entry name" value="ATPase_AAA_core"/>
</dbReference>
<accession>A0AAD2CSF0</accession>
<dbReference type="PANTHER" id="PTHR23070">
    <property type="entry name" value="BCS1 AAA-TYPE ATPASE"/>
    <property type="match status" value="1"/>
</dbReference>
<evidence type="ECO:0000256" key="1">
    <source>
        <dbReference type="ARBA" id="ARBA00007448"/>
    </source>
</evidence>
<dbReference type="SMART" id="SM00382">
    <property type="entry name" value="AAA"/>
    <property type="match status" value="1"/>
</dbReference>
<dbReference type="GO" id="GO:0016887">
    <property type="term" value="F:ATP hydrolysis activity"/>
    <property type="evidence" value="ECO:0007669"/>
    <property type="project" value="InterPro"/>
</dbReference>
<dbReference type="EMBL" id="CAKOGP040001324">
    <property type="protein sequence ID" value="CAJ1945047.1"/>
    <property type="molecule type" value="Genomic_DNA"/>
</dbReference>
<feature type="compositionally biased region" description="Acidic residues" evidence="2">
    <location>
        <begin position="221"/>
        <end position="236"/>
    </location>
</feature>
<feature type="region of interest" description="Disordered" evidence="2">
    <location>
        <begin position="221"/>
        <end position="244"/>
    </location>
</feature>
<dbReference type="SUPFAM" id="SSF52540">
    <property type="entry name" value="P-loop containing nucleoside triphosphate hydrolases"/>
    <property type="match status" value="1"/>
</dbReference>
<comment type="similarity">
    <text evidence="1">Belongs to the AAA ATPase family. BCS1 subfamily.</text>
</comment>
<feature type="domain" description="AAA+ ATPase" evidence="3">
    <location>
        <begin position="351"/>
        <end position="758"/>
    </location>
</feature>
<feature type="compositionally biased region" description="Polar residues" evidence="2">
    <location>
        <begin position="871"/>
        <end position="881"/>
    </location>
</feature>
<evidence type="ECO:0000313" key="4">
    <source>
        <dbReference type="EMBL" id="CAJ1945047.1"/>
    </source>
</evidence>
<protein>
    <recommendedName>
        <fullName evidence="3">AAA+ ATPase domain-containing protein</fullName>
    </recommendedName>
</protein>
<organism evidence="4 5">
    <name type="scientific">Cylindrotheca closterium</name>
    <dbReference type="NCBI Taxonomy" id="2856"/>
    <lineage>
        <taxon>Eukaryota</taxon>
        <taxon>Sar</taxon>
        <taxon>Stramenopiles</taxon>
        <taxon>Ochrophyta</taxon>
        <taxon>Bacillariophyta</taxon>
        <taxon>Bacillariophyceae</taxon>
        <taxon>Bacillariophycidae</taxon>
        <taxon>Bacillariales</taxon>
        <taxon>Bacillariaceae</taxon>
        <taxon>Cylindrotheca</taxon>
    </lineage>
</organism>
<comment type="caution">
    <text evidence="4">The sequence shown here is derived from an EMBL/GenBank/DDBJ whole genome shotgun (WGS) entry which is preliminary data.</text>
</comment>
<proteinExistence type="inferred from homology"/>
<dbReference type="AlphaFoldDB" id="A0AAD2CSF0"/>
<gene>
    <name evidence="4" type="ORF">CYCCA115_LOCUS9193</name>
</gene>
<evidence type="ECO:0000313" key="5">
    <source>
        <dbReference type="Proteomes" id="UP001295423"/>
    </source>
</evidence>
<dbReference type="Proteomes" id="UP001295423">
    <property type="component" value="Unassembled WGS sequence"/>
</dbReference>